<comment type="caution">
    <text evidence="1">The sequence shown here is derived from an EMBL/GenBank/DDBJ whole genome shotgun (WGS) entry which is preliminary data.</text>
</comment>
<name>A0A560DK94_9BRAD</name>
<gene>
    <name evidence="1" type="ORF">FBZ96_106590</name>
</gene>
<accession>A0A560DK94</accession>
<sequence>MCWWEEIVFAIISNKGPYGSDAHDSIGSFISSYSEIPEEERAKRVTFFNVVRRFHYEADTKVFSRVISDESIERAKLLGFFLVALGISLRITKTTAELAKWHIPKEERKATVSLS</sequence>
<evidence type="ECO:0000313" key="2">
    <source>
        <dbReference type="Proteomes" id="UP000319949"/>
    </source>
</evidence>
<dbReference type="AlphaFoldDB" id="A0A560DK94"/>
<reference evidence="1 2" key="1">
    <citation type="submission" date="2019-06" db="EMBL/GenBank/DDBJ databases">
        <title>Genomic Encyclopedia of Type Strains, Phase IV (KMG-V): Genome sequencing to study the core and pangenomes of soil and plant-associated prokaryotes.</title>
        <authorList>
            <person name="Whitman W."/>
        </authorList>
    </citation>
    <scope>NUCLEOTIDE SEQUENCE [LARGE SCALE GENOMIC DNA]</scope>
    <source>
        <strain evidence="1 2">BR 510</strain>
    </source>
</reference>
<protein>
    <submittedName>
        <fullName evidence="1">Uncharacterized protein</fullName>
    </submittedName>
</protein>
<evidence type="ECO:0000313" key="1">
    <source>
        <dbReference type="EMBL" id="TWA97531.1"/>
    </source>
</evidence>
<organism evidence="1 2">
    <name type="scientific">Bradyrhizobium stylosanthis</name>
    <dbReference type="NCBI Taxonomy" id="1803665"/>
    <lineage>
        <taxon>Bacteria</taxon>
        <taxon>Pseudomonadati</taxon>
        <taxon>Pseudomonadota</taxon>
        <taxon>Alphaproteobacteria</taxon>
        <taxon>Hyphomicrobiales</taxon>
        <taxon>Nitrobacteraceae</taxon>
        <taxon>Bradyrhizobium</taxon>
    </lineage>
</organism>
<dbReference type="RefSeq" id="WP_145666624.1">
    <property type="nucleotide sequence ID" value="NZ_VITK01000006.1"/>
</dbReference>
<dbReference type="Proteomes" id="UP000319949">
    <property type="component" value="Unassembled WGS sequence"/>
</dbReference>
<dbReference type="EMBL" id="VITK01000006">
    <property type="protein sequence ID" value="TWA97531.1"/>
    <property type="molecule type" value="Genomic_DNA"/>
</dbReference>
<proteinExistence type="predicted"/>
<keyword evidence="2" id="KW-1185">Reference proteome</keyword>